<dbReference type="InterPro" id="IPR036397">
    <property type="entry name" value="RNaseH_sf"/>
</dbReference>
<evidence type="ECO:0000313" key="4">
    <source>
        <dbReference type="Proteomes" id="UP000838412"/>
    </source>
</evidence>
<dbReference type="EMBL" id="OV696689">
    <property type="protein sequence ID" value="CAH1264333.1"/>
    <property type="molecule type" value="Genomic_DNA"/>
</dbReference>
<dbReference type="InterPro" id="IPR001584">
    <property type="entry name" value="Integrase_cat-core"/>
</dbReference>
<dbReference type="OrthoDB" id="2499658at2759"/>
<evidence type="ECO:0000259" key="2">
    <source>
        <dbReference type="Pfam" id="PF00665"/>
    </source>
</evidence>
<dbReference type="PANTHER" id="PTHR37984">
    <property type="entry name" value="PROTEIN CBG26694"/>
    <property type="match status" value="1"/>
</dbReference>
<accession>A0A8J9ZYJ7</accession>
<dbReference type="PANTHER" id="PTHR37984:SF5">
    <property type="entry name" value="PROTEIN NYNRIN-LIKE"/>
    <property type="match status" value="1"/>
</dbReference>
<proteinExistence type="predicted"/>
<dbReference type="SUPFAM" id="SSF53098">
    <property type="entry name" value="Ribonuclease H-like"/>
    <property type="match status" value="1"/>
</dbReference>
<feature type="domain" description="Integrase catalytic" evidence="2">
    <location>
        <begin position="126"/>
        <end position="219"/>
    </location>
</feature>
<sequence length="665" mass="74934">MMAEEQQKAEFYRLVEEQISSLGPRKKDSYYITQERYDKALQALQLDKGVKCQDGNKFKFWVANCHSRVGHSRRDKTWIEIKNNYAWVRHDFIALYLSTCRECSTRVPLKKPAAGRPIIALNYMTRMQMDLIDMTSRPDEDYKWILHMRDHFSKFSWTHPLTSKRASEVAEKLMQTFCLFGSPHILQSDNGKEFVAGVINELTEKWPGLVIIHGRPRHPQSQGCVERANGDLQLKLGKWLEEHQDKGWAEGLQHVTYAINTSVSATTGKSPYAVVFGQSPRTHCAELEILADQGIQHEDDIPGFFADRDAGESDQPEQVIPLVEPDQSTASSTQPETASSQQSVTQDPVTIKHGRDYHLLHGARIVAAGTEILDRETVHGQTIDRQHQAVFQLTTITDPTHVPTPGNPFDEPLDVGQFIIWETQQTIPVDHPDTPHGKVRKIATSNYLKAANRQQKNFDAKVKKLIKHYSLGDTVGIRINEVDRTNTDQRLIPCKVLEVSDKGQDITYRVYSAEGRLKNSFKSEDLVDMTNVCFPALESTDVESLEEVTLIKAARKNSAWKANAAKGHSVCSCKGSCISNKCSAMPEAVTLKDEDEHELEKLEILERMDRCGRHAPSDRRVNVGRKWSERRCRGGGGGGDTCSGPVCRGRSLTTETPDYASTVPW</sequence>
<dbReference type="InterPro" id="IPR050951">
    <property type="entry name" value="Retrovirus_Pol_polyprotein"/>
</dbReference>
<feature type="region of interest" description="Disordered" evidence="1">
    <location>
        <begin position="324"/>
        <end position="349"/>
    </location>
</feature>
<gene>
    <name evidence="3" type="primary">KRBA2</name>
    <name evidence="3" type="ORF">BLAG_LOCUS18728</name>
</gene>
<protein>
    <submittedName>
        <fullName evidence="3">KRBA2 protein</fullName>
    </submittedName>
</protein>
<feature type="compositionally biased region" description="Polar residues" evidence="1">
    <location>
        <begin position="326"/>
        <end position="348"/>
    </location>
</feature>
<organism evidence="3 4">
    <name type="scientific">Branchiostoma lanceolatum</name>
    <name type="common">Common lancelet</name>
    <name type="synonym">Amphioxus lanceolatum</name>
    <dbReference type="NCBI Taxonomy" id="7740"/>
    <lineage>
        <taxon>Eukaryota</taxon>
        <taxon>Metazoa</taxon>
        <taxon>Chordata</taxon>
        <taxon>Cephalochordata</taxon>
        <taxon>Leptocardii</taxon>
        <taxon>Amphioxiformes</taxon>
        <taxon>Branchiostomatidae</taxon>
        <taxon>Branchiostoma</taxon>
    </lineage>
</organism>
<evidence type="ECO:0000256" key="1">
    <source>
        <dbReference type="SAM" id="MobiDB-lite"/>
    </source>
</evidence>
<evidence type="ECO:0000313" key="3">
    <source>
        <dbReference type="EMBL" id="CAH1264333.1"/>
    </source>
</evidence>
<dbReference type="GO" id="GO:0015074">
    <property type="term" value="P:DNA integration"/>
    <property type="evidence" value="ECO:0007669"/>
    <property type="project" value="InterPro"/>
</dbReference>
<dbReference type="Gene3D" id="3.30.420.10">
    <property type="entry name" value="Ribonuclease H-like superfamily/Ribonuclease H"/>
    <property type="match status" value="1"/>
</dbReference>
<dbReference type="AlphaFoldDB" id="A0A8J9ZYJ7"/>
<reference evidence="3" key="1">
    <citation type="submission" date="2022-01" db="EMBL/GenBank/DDBJ databases">
        <authorList>
            <person name="Braso-Vives M."/>
        </authorList>
    </citation>
    <scope>NUCLEOTIDE SEQUENCE</scope>
</reference>
<keyword evidence="4" id="KW-1185">Reference proteome</keyword>
<dbReference type="Pfam" id="PF00665">
    <property type="entry name" value="rve"/>
    <property type="match status" value="1"/>
</dbReference>
<dbReference type="InterPro" id="IPR012337">
    <property type="entry name" value="RNaseH-like_sf"/>
</dbReference>
<dbReference type="GO" id="GO:0003676">
    <property type="term" value="F:nucleic acid binding"/>
    <property type="evidence" value="ECO:0007669"/>
    <property type="project" value="InterPro"/>
</dbReference>
<dbReference type="Proteomes" id="UP000838412">
    <property type="component" value="Chromosome 4"/>
</dbReference>
<name>A0A8J9ZYJ7_BRALA</name>